<dbReference type="Proteomes" id="UP000271889">
    <property type="component" value="Unassembled WGS sequence"/>
</dbReference>
<accession>A0A3P7NG21</accession>
<name>A0A3P7NG21_CYLGO</name>
<evidence type="ECO:0000313" key="1">
    <source>
        <dbReference type="EMBL" id="VDN34578.1"/>
    </source>
</evidence>
<dbReference type="AlphaFoldDB" id="A0A3P7NG21"/>
<keyword evidence="2" id="KW-1185">Reference proteome</keyword>
<dbReference type="EMBL" id="UYRV01124894">
    <property type="protein sequence ID" value="VDN34578.1"/>
    <property type="molecule type" value="Genomic_DNA"/>
</dbReference>
<evidence type="ECO:0000313" key="2">
    <source>
        <dbReference type="Proteomes" id="UP000271889"/>
    </source>
</evidence>
<sequence length="71" mass="7306">MSENYIGLSKNFCGRLGIGLRRFGAAGDTVTGPSILLSTQEGANGVVGAAGVRPFPLASGRASPGSRNWRQ</sequence>
<reference evidence="1 2" key="1">
    <citation type="submission" date="2018-11" db="EMBL/GenBank/DDBJ databases">
        <authorList>
            <consortium name="Pathogen Informatics"/>
        </authorList>
    </citation>
    <scope>NUCLEOTIDE SEQUENCE [LARGE SCALE GENOMIC DNA]</scope>
</reference>
<proteinExistence type="predicted"/>
<protein>
    <submittedName>
        <fullName evidence="1">Uncharacterized protein</fullName>
    </submittedName>
</protein>
<organism evidence="1 2">
    <name type="scientific">Cylicostephanus goldi</name>
    <name type="common">Nematode worm</name>
    <dbReference type="NCBI Taxonomy" id="71465"/>
    <lineage>
        <taxon>Eukaryota</taxon>
        <taxon>Metazoa</taxon>
        <taxon>Ecdysozoa</taxon>
        <taxon>Nematoda</taxon>
        <taxon>Chromadorea</taxon>
        <taxon>Rhabditida</taxon>
        <taxon>Rhabditina</taxon>
        <taxon>Rhabditomorpha</taxon>
        <taxon>Strongyloidea</taxon>
        <taxon>Strongylidae</taxon>
        <taxon>Cylicostephanus</taxon>
    </lineage>
</organism>
<gene>
    <name evidence="1" type="ORF">CGOC_LOCUS12679</name>
</gene>